<keyword evidence="1" id="KW-0472">Membrane</keyword>
<dbReference type="STRING" id="1123357.SAMN02745244_01510"/>
<organism evidence="2 3">
    <name type="scientific">Tessaracoccus bendigoensis DSM 12906</name>
    <dbReference type="NCBI Taxonomy" id="1123357"/>
    <lineage>
        <taxon>Bacteria</taxon>
        <taxon>Bacillati</taxon>
        <taxon>Actinomycetota</taxon>
        <taxon>Actinomycetes</taxon>
        <taxon>Propionibacteriales</taxon>
        <taxon>Propionibacteriaceae</taxon>
        <taxon>Tessaracoccus</taxon>
    </lineage>
</organism>
<keyword evidence="1" id="KW-0812">Transmembrane</keyword>
<protein>
    <submittedName>
        <fullName evidence="2">Uncharacterized protein</fullName>
    </submittedName>
</protein>
<evidence type="ECO:0000256" key="1">
    <source>
        <dbReference type="SAM" id="Phobius"/>
    </source>
</evidence>
<name>A0A1M6FT62_9ACTN</name>
<keyword evidence="1" id="KW-1133">Transmembrane helix</keyword>
<dbReference type="Proteomes" id="UP000184512">
    <property type="component" value="Unassembled WGS sequence"/>
</dbReference>
<feature type="transmembrane region" description="Helical" evidence="1">
    <location>
        <begin position="104"/>
        <end position="131"/>
    </location>
</feature>
<proteinExistence type="predicted"/>
<dbReference type="AlphaFoldDB" id="A0A1M6FT62"/>
<reference evidence="3" key="1">
    <citation type="submission" date="2016-11" db="EMBL/GenBank/DDBJ databases">
        <authorList>
            <person name="Varghese N."/>
            <person name="Submissions S."/>
        </authorList>
    </citation>
    <scope>NUCLEOTIDE SEQUENCE [LARGE SCALE GENOMIC DNA]</scope>
    <source>
        <strain evidence="3">DSM 12906</strain>
    </source>
</reference>
<feature type="transmembrane region" description="Helical" evidence="1">
    <location>
        <begin position="51"/>
        <end position="70"/>
    </location>
</feature>
<keyword evidence="3" id="KW-1185">Reference proteome</keyword>
<feature type="transmembrane region" description="Helical" evidence="1">
    <location>
        <begin position="77"/>
        <end position="98"/>
    </location>
</feature>
<feature type="transmembrane region" description="Helical" evidence="1">
    <location>
        <begin position="17"/>
        <end position="39"/>
    </location>
</feature>
<evidence type="ECO:0000313" key="3">
    <source>
        <dbReference type="Proteomes" id="UP000184512"/>
    </source>
</evidence>
<sequence length="147" mass="15585">MVHAVGMKKPSPFPARIAVAFLAAAGIMLTVPTLAHLLLGGPNETPLAWSSLSLACTALAAVAGVTLLAWRPPSGWATVLAVGVTAAAMTLLPISMLWDDRGWWGVLVFYLVVYGVYFAIVPALMTAAIVLHGRHGLRLRRPVRASY</sequence>
<accession>A0A1M6FT62</accession>
<gene>
    <name evidence="2" type="ORF">SAMN02745244_01510</name>
</gene>
<evidence type="ECO:0000313" key="2">
    <source>
        <dbReference type="EMBL" id="SHJ00898.1"/>
    </source>
</evidence>
<dbReference type="EMBL" id="FQZG01000023">
    <property type="protein sequence ID" value="SHJ00898.1"/>
    <property type="molecule type" value="Genomic_DNA"/>
</dbReference>